<accession>A0A1M6HSW0</accession>
<protein>
    <submittedName>
        <fullName evidence="2">Uncharacterized protein, contains ferredoxin domain</fullName>
    </submittedName>
</protein>
<proteinExistence type="predicted"/>
<dbReference type="InterPro" id="IPR019224">
    <property type="entry name" value="DUF2148"/>
</dbReference>
<name>A0A1M6HSW0_9BACT</name>
<evidence type="ECO:0000313" key="3">
    <source>
        <dbReference type="Proteomes" id="UP000183994"/>
    </source>
</evidence>
<evidence type="ECO:0000313" key="2">
    <source>
        <dbReference type="EMBL" id="SHJ25285.1"/>
    </source>
</evidence>
<sequence>MGHLTGKEYLVDHVVEIAKNICLAVHKAPTITGKTKIETEIIWGDDLLPIIEVLEPIAKAVRYVQWDYETIKSCYEKGESPVIIGIGAKVDRSNLGWNCGACGQPTCKDFNNYAKDLGGGGQLGGPSCNWKILDFAIAADWACASAWQYRVDNRIMGSAAFGLQAFNYLPDCNVKLALALGPPRDMVYYSREEMHRKITYEEEKQDMLHTVPTMFTCFPGPGNPMYKSKNDWWAPPEYMNVEYSEESMDALDTILYEEVPEIIVKHADAVAARYKK</sequence>
<dbReference type="RefSeq" id="WP_073474182.1">
    <property type="nucleotide sequence ID" value="NZ_FQZU01000005.1"/>
</dbReference>
<evidence type="ECO:0000259" key="1">
    <source>
        <dbReference type="Pfam" id="PF09918"/>
    </source>
</evidence>
<organism evidence="2 3">
    <name type="scientific">Desulfatibacillum alkenivorans DSM 16219</name>
    <dbReference type="NCBI Taxonomy" id="1121393"/>
    <lineage>
        <taxon>Bacteria</taxon>
        <taxon>Pseudomonadati</taxon>
        <taxon>Thermodesulfobacteriota</taxon>
        <taxon>Desulfobacteria</taxon>
        <taxon>Desulfobacterales</taxon>
        <taxon>Desulfatibacillaceae</taxon>
        <taxon>Desulfatibacillum</taxon>
    </lineage>
</organism>
<dbReference type="EMBL" id="FQZU01000005">
    <property type="protein sequence ID" value="SHJ25285.1"/>
    <property type="molecule type" value="Genomic_DNA"/>
</dbReference>
<dbReference type="AlphaFoldDB" id="A0A1M6HSW0"/>
<dbReference type="Proteomes" id="UP000183994">
    <property type="component" value="Unassembled WGS sequence"/>
</dbReference>
<feature type="domain" description="DUF2148" evidence="1">
    <location>
        <begin position="125"/>
        <end position="187"/>
    </location>
</feature>
<dbReference type="Pfam" id="PF09918">
    <property type="entry name" value="DUF2148"/>
    <property type="match status" value="1"/>
</dbReference>
<gene>
    <name evidence="2" type="ORF">SAMN02745216_01309</name>
</gene>
<dbReference type="STRING" id="1121393.SAMN02745216_01309"/>
<keyword evidence="3" id="KW-1185">Reference proteome</keyword>
<dbReference type="PANTHER" id="PTHR40101:SF1">
    <property type="entry name" value="4FE-4S DOMAIN-CONTAINING PROTEIN"/>
    <property type="match status" value="1"/>
</dbReference>
<dbReference type="PANTHER" id="PTHR40101">
    <property type="entry name" value="CONSERVED PROTEIN"/>
    <property type="match status" value="1"/>
</dbReference>
<reference evidence="3" key="1">
    <citation type="submission" date="2016-11" db="EMBL/GenBank/DDBJ databases">
        <authorList>
            <person name="Varghese N."/>
            <person name="Submissions S."/>
        </authorList>
    </citation>
    <scope>NUCLEOTIDE SEQUENCE [LARGE SCALE GENOMIC DNA]</scope>
    <source>
        <strain evidence="3">DSM 16219</strain>
    </source>
</reference>
<dbReference type="OrthoDB" id="5505478at2"/>